<dbReference type="InterPro" id="IPR050463">
    <property type="entry name" value="Gfo/Idh/MocA_oxidrdct_glycsds"/>
</dbReference>
<dbReference type="InterPro" id="IPR036291">
    <property type="entry name" value="NAD(P)-bd_dom_sf"/>
</dbReference>
<keyword evidence="1" id="KW-0560">Oxidoreductase</keyword>
<dbReference type="Pfam" id="PF01408">
    <property type="entry name" value="GFO_IDH_MocA"/>
    <property type="match status" value="1"/>
</dbReference>
<dbReference type="PANTHER" id="PTHR43818">
    <property type="entry name" value="BCDNA.GH03377"/>
    <property type="match status" value="1"/>
</dbReference>
<proteinExistence type="predicted"/>
<dbReference type="Proteomes" id="UP000220768">
    <property type="component" value="Unassembled WGS sequence"/>
</dbReference>
<accession>A0A2A6J8A3</accession>
<dbReference type="GO" id="GO:0016491">
    <property type="term" value="F:oxidoreductase activity"/>
    <property type="evidence" value="ECO:0007669"/>
    <property type="project" value="UniProtKB-KW"/>
</dbReference>
<dbReference type="Gene3D" id="3.30.360.10">
    <property type="entry name" value="Dihydrodipicolinate Reductase, domain 2"/>
    <property type="match status" value="1"/>
</dbReference>
<dbReference type="Gene3D" id="3.40.50.720">
    <property type="entry name" value="NAD(P)-binding Rossmann-like Domain"/>
    <property type="match status" value="1"/>
</dbReference>
<evidence type="ECO:0000259" key="2">
    <source>
        <dbReference type="Pfam" id="PF01408"/>
    </source>
</evidence>
<keyword evidence="5" id="KW-1185">Reference proteome</keyword>
<protein>
    <submittedName>
        <fullName evidence="4">Oxidoreductase</fullName>
    </submittedName>
</protein>
<dbReference type="GO" id="GO:0000166">
    <property type="term" value="F:nucleotide binding"/>
    <property type="evidence" value="ECO:0007669"/>
    <property type="project" value="InterPro"/>
</dbReference>
<dbReference type="InterPro" id="IPR000683">
    <property type="entry name" value="Gfo/Idh/MocA-like_OxRdtase_N"/>
</dbReference>
<dbReference type="InterPro" id="IPR055170">
    <property type="entry name" value="GFO_IDH_MocA-like_dom"/>
</dbReference>
<organism evidence="4 5">
    <name type="scientific">Rhizobium chutanense</name>
    <dbReference type="NCBI Taxonomy" id="2035448"/>
    <lineage>
        <taxon>Bacteria</taxon>
        <taxon>Pseudomonadati</taxon>
        <taxon>Pseudomonadota</taxon>
        <taxon>Alphaproteobacteria</taxon>
        <taxon>Hyphomicrobiales</taxon>
        <taxon>Rhizobiaceae</taxon>
        <taxon>Rhizobium/Agrobacterium group</taxon>
        <taxon>Rhizobium</taxon>
    </lineage>
</organism>
<dbReference type="Pfam" id="PF22725">
    <property type="entry name" value="GFO_IDH_MocA_C3"/>
    <property type="match status" value="1"/>
</dbReference>
<reference evidence="4 5" key="1">
    <citation type="submission" date="2017-09" db="EMBL/GenBank/DDBJ databases">
        <title>Comparative genomics of rhizobia isolated from Phaseolus vulgaris in China.</title>
        <authorList>
            <person name="Tong W."/>
        </authorList>
    </citation>
    <scope>NUCLEOTIDE SEQUENCE [LARGE SCALE GENOMIC DNA]</scope>
    <source>
        <strain evidence="4 5">C5</strain>
    </source>
</reference>
<dbReference type="RefSeq" id="WP_097613985.1">
    <property type="nucleotide sequence ID" value="NZ_NWSV01000014.1"/>
</dbReference>
<dbReference type="PANTHER" id="PTHR43818:SF11">
    <property type="entry name" value="BCDNA.GH03377"/>
    <property type="match status" value="1"/>
</dbReference>
<name>A0A2A6J8A3_9HYPH</name>
<gene>
    <name evidence="4" type="ORF">CO666_20205</name>
</gene>
<feature type="domain" description="GFO/IDH/MocA-like oxidoreductase" evidence="3">
    <location>
        <begin position="143"/>
        <end position="287"/>
    </location>
</feature>
<dbReference type="SUPFAM" id="SSF51735">
    <property type="entry name" value="NAD(P)-binding Rossmann-fold domains"/>
    <property type="match status" value="1"/>
</dbReference>
<evidence type="ECO:0000259" key="3">
    <source>
        <dbReference type="Pfam" id="PF22725"/>
    </source>
</evidence>
<dbReference type="EMBL" id="NWSV01000014">
    <property type="protein sequence ID" value="PDT02325.1"/>
    <property type="molecule type" value="Genomic_DNA"/>
</dbReference>
<comment type="caution">
    <text evidence="4">The sequence shown here is derived from an EMBL/GenBank/DDBJ whole genome shotgun (WGS) entry which is preliminary data.</text>
</comment>
<evidence type="ECO:0000313" key="5">
    <source>
        <dbReference type="Proteomes" id="UP000220768"/>
    </source>
</evidence>
<evidence type="ECO:0000313" key="4">
    <source>
        <dbReference type="EMBL" id="PDT02325.1"/>
    </source>
</evidence>
<dbReference type="SUPFAM" id="SSF55347">
    <property type="entry name" value="Glyceraldehyde-3-phosphate dehydrogenase-like, C-terminal domain"/>
    <property type="match status" value="1"/>
</dbReference>
<feature type="domain" description="Gfo/Idh/MocA-like oxidoreductase N-terminal" evidence="2">
    <location>
        <begin position="4"/>
        <end position="132"/>
    </location>
</feature>
<evidence type="ECO:0000256" key="1">
    <source>
        <dbReference type="ARBA" id="ARBA00023002"/>
    </source>
</evidence>
<dbReference type="AlphaFoldDB" id="A0A2A6J8A3"/>
<sequence length="389" mass="42768">MSKVRVAVLGASGWMGKVHTMAYQTFPHFFGVSDGTARIVALVDGNPDAAADIGNRAPGARIYQDWKLAVADPEVDLIDICLPDHLHYPVAKAALLAGKHVYCEKPLANTAEEARELAEIASDKGVITRVGHAFPRNPVHDLAKDIIESGEIGEIKLFRGCQHVDMYGDPTAPFMWRADGKLAPTGIVGDTGSHIFSFMDFLVGRISSLIADNLIVTPRRPVVEGLAYGEEVKLTGNEAWADITNPDATNLLCRFANGAGGIVDFSRVATGRKFMQTYEVYGTKGSIAYNYDEINRLRFYSNDDRTGRRGFREIDVGPENPTFRAFLPLPNFGIGYNESKIIEAAEVIRSIVANRPMWPTFDTGHHICQIVDACMESSRLKRWVDIPLG</sequence>